<reference evidence="2" key="1">
    <citation type="journal article" date="2023" name="Mol. Phylogenet. Evol.">
        <title>Genome-scale phylogeny and comparative genomics of the fungal order Sordariales.</title>
        <authorList>
            <person name="Hensen N."/>
            <person name="Bonometti L."/>
            <person name="Westerberg I."/>
            <person name="Brannstrom I.O."/>
            <person name="Guillou S."/>
            <person name="Cros-Aarteil S."/>
            <person name="Calhoun S."/>
            <person name="Haridas S."/>
            <person name="Kuo A."/>
            <person name="Mondo S."/>
            <person name="Pangilinan J."/>
            <person name="Riley R."/>
            <person name="LaButti K."/>
            <person name="Andreopoulos B."/>
            <person name="Lipzen A."/>
            <person name="Chen C."/>
            <person name="Yan M."/>
            <person name="Daum C."/>
            <person name="Ng V."/>
            <person name="Clum A."/>
            <person name="Steindorff A."/>
            <person name="Ohm R.A."/>
            <person name="Martin F."/>
            <person name="Silar P."/>
            <person name="Natvig D.O."/>
            <person name="Lalanne C."/>
            <person name="Gautier V."/>
            <person name="Ament-Velasquez S.L."/>
            <person name="Kruys A."/>
            <person name="Hutchinson M.I."/>
            <person name="Powell A.J."/>
            <person name="Barry K."/>
            <person name="Miller A.N."/>
            <person name="Grigoriev I.V."/>
            <person name="Debuchy R."/>
            <person name="Gladieux P."/>
            <person name="Hiltunen Thoren M."/>
            <person name="Johannesson H."/>
        </authorList>
    </citation>
    <scope>NUCLEOTIDE SEQUENCE</scope>
    <source>
        <strain evidence="2">CBS 757.83</strain>
    </source>
</reference>
<reference evidence="2" key="2">
    <citation type="submission" date="2023-05" db="EMBL/GenBank/DDBJ databases">
        <authorList>
            <consortium name="Lawrence Berkeley National Laboratory"/>
            <person name="Steindorff A."/>
            <person name="Hensen N."/>
            <person name="Bonometti L."/>
            <person name="Westerberg I."/>
            <person name="Brannstrom I.O."/>
            <person name="Guillou S."/>
            <person name="Cros-Aarteil S."/>
            <person name="Calhoun S."/>
            <person name="Haridas S."/>
            <person name="Kuo A."/>
            <person name="Mondo S."/>
            <person name="Pangilinan J."/>
            <person name="Riley R."/>
            <person name="Labutti K."/>
            <person name="Andreopoulos B."/>
            <person name="Lipzen A."/>
            <person name="Chen C."/>
            <person name="Yanf M."/>
            <person name="Daum C."/>
            <person name="Ng V."/>
            <person name="Clum A."/>
            <person name="Ohm R."/>
            <person name="Martin F."/>
            <person name="Silar P."/>
            <person name="Natvig D."/>
            <person name="Lalanne C."/>
            <person name="Gautier V."/>
            <person name="Ament-Velasquez S.L."/>
            <person name="Kruys A."/>
            <person name="Hutchinson M.I."/>
            <person name="Powell A.J."/>
            <person name="Barry K."/>
            <person name="Miller A.N."/>
            <person name="Grigoriev I.V."/>
            <person name="Debuchy R."/>
            <person name="Gladieux P."/>
            <person name="Thoren M.H."/>
            <person name="Johannesson H."/>
        </authorList>
    </citation>
    <scope>NUCLEOTIDE SEQUENCE</scope>
    <source>
        <strain evidence="2">CBS 757.83</strain>
    </source>
</reference>
<feature type="region of interest" description="Disordered" evidence="1">
    <location>
        <begin position="357"/>
        <end position="449"/>
    </location>
</feature>
<feature type="compositionally biased region" description="Acidic residues" evidence="1">
    <location>
        <begin position="419"/>
        <end position="435"/>
    </location>
</feature>
<feature type="compositionally biased region" description="Basic and acidic residues" evidence="1">
    <location>
        <begin position="76"/>
        <end position="91"/>
    </location>
</feature>
<dbReference type="Proteomes" id="UP001305647">
    <property type="component" value="Unassembled WGS sequence"/>
</dbReference>
<gene>
    <name evidence="2" type="ORF">N658DRAFT_507225</name>
</gene>
<organism evidence="2 3">
    <name type="scientific">Parathielavia hyrcaniae</name>
    <dbReference type="NCBI Taxonomy" id="113614"/>
    <lineage>
        <taxon>Eukaryota</taxon>
        <taxon>Fungi</taxon>
        <taxon>Dikarya</taxon>
        <taxon>Ascomycota</taxon>
        <taxon>Pezizomycotina</taxon>
        <taxon>Sordariomycetes</taxon>
        <taxon>Sordariomycetidae</taxon>
        <taxon>Sordariales</taxon>
        <taxon>Chaetomiaceae</taxon>
        <taxon>Parathielavia</taxon>
    </lineage>
</organism>
<feature type="compositionally biased region" description="Pro residues" evidence="1">
    <location>
        <begin position="105"/>
        <end position="118"/>
    </location>
</feature>
<proteinExistence type="predicted"/>
<keyword evidence="3" id="KW-1185">Reference proteome</keyword>
<comment type="caution">
    <text evidence="2">The sequence shown here is derived from an EMBL/GenBank/DDBJ whole genome shotgun (WGS) entry which is preliminary data.</text>
</comment>
<feature type="compositionally biased region" description="Pro residues" evidence="1">
    <location>
        <begin position="229"/>
        <end position="250"/>
    </location>
</feature>
<feature type="compositionally biased region" description="Basic and acidic residues" evidence="1">
    <location>
        <begin position="357"/>
        <end position="382"/>
    </location>
</feature>
<sequence length="813" mass="89265">MDDGATPAGRVTRSRTVQAAEASNQSEAFADAPEPLATQPTSPKSPVKATRKSTPEPPTKNLKIPPTTPKPRGKRAREVTAAKQPSMKEEILVLPAMMPDLDPGEPYPSPSPIPPRSPRSPWELYGMFETDPTVRLRGAARKGQQGSSAKQDPNTSPTDPAVPGRQDESQPSDSLTANDPHDKAMDEDYVPTGPGPMPKVPKLLKGPKKHLRKRLTEPDTTSIHVHLPNPEPSLPLLLPPLPRPRPPPPPKKIKKKPTTAAPKPGEPGEADPGIWNLGTNPAPTNPTPAQPQHAISPYAAPPRKGTVYCETCFRDELARWARVRDAAVRILGLLGGDGAVGELRVLWRELEEVERGMAEAEKGKEAESGKGEKGKVKGEGKAGGEGVKVDVSVSRRSGGKGGLGSPPPPEHTPFTERRDEEEEKEEEEEEEEENPKEDGHRGKKRKRATKGEVTAKKVIIVGTDSCSRWEALYCNEYPIDVVGLALLRILAERPTTNLSAAEEAEVKGLLEGLRRDIGMGPRFFDAITTVCRAKLQWYRKNLQPPSGAEPAGEFDRWWWEFDDRLQVAGRQLPATQEPSFFAGILAEKADNAALTSLTASEVATAQDRGQNAGKARKADSLARLEQSLCLNVPSNVFLKGIGYRLAEARRILQICPEKRKLKQTPLPCVYCSESAASHRFAQRRAVQRGQGSSTTIPEDNPWVKPLMWAFSATEEYARGVTTAHEWFELVESTRAYQTVRVPEEEEAPVAVEFMVTFSRGETRVVLMELRGVFDCALGRRVRFRLPSATPMSEAQLGNFMKWFEDQKAALLGR</sequence>
<evidence type="ECO:0000256" key="1">
    <source>
        <dbReference type="SAM" id="MobiDB-lite"/>
    </source>
</evidence>
<evidence type="ECO:0000313" key="3">
    <source>
        <dbReference type="Proteomes" id="UP001305647"/>
    </source>
</evidence>
<protein>
    <submittedName>
        <fullName evidence="2">Uncharacterized protein</fullName>
    </submittedName>
</protein>
<dbReference type="AlphaFoldDB" id="A0AAN6T250"/>
<feature type="region of interest" description="Disordered" evidence="1">
    <location>
        <begin position="1"/>
        <end position="275"/>
    </location>
</feature>
<evidence type="ECO:0000313" key="2">
    <source>
        <dbReference type="EMBL" id="KAK4101279.1"/>
    </source>
</evidence>
<accession>A0AAN6T250</accession>
<name>A0AAN6T250_9PEZI</name>
<feature type="compositionally biased region" description="Polar residues" evidence="1">
    <location>
        <begin position="14"/>
        <end position="27"/>
    </location>
</feature>
<dbReference type="EMBL" id="MU863636">
    <property type="protein sequence ID" value="KAK4101279.1"/>
    <property type="molecule type" value="Genomic_DNA"/>
</dbReference>
<feature type="compositionally biased region" description="Polar residues" evidence="1">
    <location>
        <begin position="144"/>
        <end position="158"/>
    </location>
</feature>